<evidence type="ECO:0000259" key="18">
    <source>
        <dbReference type="PROSITE" id="PS50885"/>
    </source>
</evidence>
<evidence type="ECO:0000256" key="7">
    <source>
        <dbReference type="ARBA" id="ARBA00022679"/>
    </source>
</evidence>
<dbReference type="PROSITE" id="PS50885">
    <property type="entry name" value="HAMP"/>
    <property type="match status" value="1"/>
</dbReference>
<dbReference type="InterPro" id="IPR003661">
    <property type="entry name" value="HisK_dim/P_dom"/>
</dbReference>
<keyword evidence="9" id="KW-0547">Nucleotide-binding</keyword>
<dbReference type="Pfam" id="PF00512">
    <property type="entry name" value="HisKA"/>
    <property type="match status" value="1"/>
</dbReference>
<dbReference type="InterPro" id="IPR036890">
    <property type="entry name" value="HATPase_C_sf"/>
</dbReference>
<dbReference type="PROSITE" id="PS50109">
    <property type="entry name" value="HIS_KIN"/>
    <property type="match status" value="1"/>
</dbReference>
<dbReference type="InterPro" id="IPR036097">
    <property type="entry name" value="HisK_dim/P_sf"/>
</dbReference>
<name>A0A4Y8IDL6_9BACI</name>
<dbReference type="InterPro" id="IPR003594">
    <property type="entry name" value="HATPase_dom"/>
</dbReference>
<evidence type="ECO:0000313" key="20">
    <source>
        <dbReference type="Proteomes" id="UP000297975"/>
    </source>
</evidence>
<dbReference type="SUPFAM" id="SSF55874">
    <property type="entry name" value="ATPase domain of HSP90 chaperone/DNA topoisomerase II/histidine kinase"/>
    <property type="match status" value="1"/>
</dbReference>
<dbReference type="InterPro" id="IPR004358">
    <property type="entry name" value="Sig_transdc_His_kin-like_C"/>
</dbReference>
<dbReference type="SMART" id="SM00387">
    <property type="entry name" value="HATPase_c"/>
    <property type="match status" value="1"/>
</dbReference>
<keyword evidence="13" id="KW-0902">Two-component regulatory system</keyword>
<dbReference type="GO" id="GO:0000155">
    <property type="term" value="F:phosphorelay sensor kinase activity"/>
    <property type="evidence" value="ECO:0007669"/>
    <property type="project" value="InterPro"/>
</dbReference>
<evidence type="ECO:0000256" key="5">
    <source>
        <dbReference type="ARBA" id="ARBA00022475"/>
    </source>
</evidence>
<dbReference type="Proteomes" id="UP000297975">
    <property type="component" value="Unassembled WGS sequence"/>
</dbReference>
<dbReference type="SMART" id="SM00388">
    <property type="entry name" value="HisKA"/>
    <property type="match status" value="1"/>
</dbReference>
<sequence>MRLKNKIFLYSTFLFIVIIVLLSLTIYFTFSDITYEREMERIESNADNIVSGLREANEEFTVDDLLSVYTPSNGMLRIVNRNGETMTFALSEGEPISFRKVDTDFERGRQSKIINHEDKQYGLVQIPLIWQKGQVVYLQIFESLKLAENNLNTLKLVLLLVTVIAIIPIIVSGKLLSDLIITPIQTLINTMKEIKESNSFKHIPSTKQSKDELNTMSETFNDLMDRLKENYDKQEAFVSNASHELRTPLTIIESYANLVKRRGLEQPELVKESIEAIHTEAIRMRDLTEQLLLLARRDKDWLLENEEHSLDNILKDVANHFKEAYHREIKIIINESSSVLIDEQKLKQLLYIFLDNARKYSDDYITLSMGKESKQPIIKIIDRGIGIPEQSQEEVFERFYRVDEARNRDQGGTGLGLAVAKELADAMNITIDLKSKENQGTTVILRINSSNSH</sequence>
<evidence type="ECO:0000256" key="10">
    <source>
        <dbReference type="ARBA" id="ARBA00022777"/>
    </source>
</evidence>
<keyword evidence="10 19" id="KW-0418">Kinase</keyword>
<evidence type="ECO:0000256" key="4">
    <source>
        <dbReference type="ARBA" id="ARBA00015735"/>
    </source>
</evidence>
<feature type="domain" description="HAMP" evidence="18">
    <location>
        <begin position="178"/>
        <end position="232"/>
    </location>
</feature>
<dbReference type="EC" id="2.7.13.3" evidence="3"/>
<dbReference type="PANTHER" id="PTHR45436:SF5">
    <property type="entry name" value="SENSOR HISTIDINE KINASE TRCS"/>
    <property type="match status" value="1"/>
</dbReference>
<dbReference type="Pfam" id="PF18719">
    <property type="entry name" value="ArlS_N"/>
    <property type="match status" value="1"/>
</dbReference>
<dbReference type="Gene3D" id="1.10.287.130">
    <property type="match status" value="1"/>
</dbReference>
<dbReference type="AlphaFoldDB" id="A0A4Y8IDL6"/>
<dbReference type="Gene3D" id="3.30.565.10">
    <property type="entry name" value="Histidine kinase-like ATPase, C-terminal domain"/>
    <property type="match status" value="1"/>
</dbReference>
<feature type="coiled-coil region" evidence="15">
    <location>
        <begin position="210"/>
        <end position="244"/>
    </location>
</feature>
<keyword evidence="8 16" id="KW-0812">Transmembrane</keyword>
<evidence type="ECO:0000313" key="19">
    <source>
        <dbReference type="EMBL" id="TFB14082.1"/>
    </source>
</evidence>
<accession>A0A4Y8IDL6</accession>
<dbReference type="PRINTS" id="PR00344">
    <property type="entry name" value="BCTRLSENSOR"/>
</dbReference>
<keyword evidence="15" id="KW-0175">Coiled coil</keyword>
<dbReference type="RefSeq" id="WP_134341289.1">
    <property type="nucleotide sequence ID" value="NZ_SOPW01000020.1"/>
</dbReference>
<reference evidence="19 20" key="1">
    <citation type="submission" date="2019-03" db="EMBL/GenBank/DDBJ databases">
        <authorList>
            <person name="He R.-H."/>
        </authorList>
    </citation>
    <scope>NUCLEOTIDE SEQUENCE [LARGE SCALE GENOMIC DNA]</scope>
    <source>
        <strain evidence="20">SH 714</strain>
    </source>
</reference>
<evidence type="ECO:0000256" key="14">
    <source>
        <dbReference type="ARBA" id="ARBA00023136"/>
    </source>
</evidence>
<dbReference type="FunFam" id="3.30.565.10:FF:000006">
    <property type="entry name" value="Sensor histidine kinase WalK"/>
    <property type="match status" value="1"/>
</dbReference>
<dbReference type="InterPro" id="IPR005467">
    <property type="entry name" value="His_kinase_dom"/>
</dbReference>
<dbReference type="CDD" id="cd00082">
    <property type="entry name" value="HisKA"/>
    <property type="match status" value="1"/>
</dbReference>
<evidence type="ECO:0000256" key="15">
    <source>
        <dbReference type="SAM" id="Coils"/>
    </source>
</evidence>
<dbReference type="SUPFAM" id="SSF158472">
    <property type="entry name" value="HAMP domain-like"/>
    <property type="match status" value="1"/>
</dbReference>
<feature type="transmembrane region" description="Helical" evidence="16">
    <location>
        <begin position="7"/>
        <end position="30"/>
    </location>
</feature>
<organism evidence="19 20">
    <name type="scientific">Filobacillus milosensis</name>
    <dbReference type="NCBI Taxonomy" id="94137"/>
    <lineage>
        <taxon>Bacteria</taxon>
        <taxon>Bacillati</taxon>
        <taxon>Bacillota</taxon>
        <taxon>Bacilli</taxon>
        <taxon>Bacillales</taxon>
        <taxon>Bacillaceae</taxon>
        <taxon>Filobacillus</taxon>
    </lineage>
</organism>
<dbReference type="InterPro" id="IPR050428">
    <property type="entry name" value="TCS_sensor_his_kinase"/>
</dbReference>
<evidence type="ECO:0000256" key="16">
    <source>
        <dbReference type="SAM" id="Phobius"/>
    </source>
</evidence>
<keyword evidence="7" id="KW-0808">Transferase</keyword>
<dbReference type="FunFam" id="1.10.287.130:FF:000001">
    <property type="entry name" value="Two-component sensor histidine kinase"/>
    <property type="match status" value="1"/>
</dbReference>
<dbReference type="SUPFAM" id="SSF47384">
    <property type="entry name" value="Homodimeric domain of signal transducing histidine kinase"/>
    <property type="match status" value="1"/>
</dbReference>
<evidence type="ECO:0000256" key="11">
    <source>
        <dbReference type="ARBA" id="ARBA00022840"/>
    </source>
</evidence>
<evidence type="ECO:0000256" key="1">
    <source>
        <dbReference type="ARBA" id="ARBA00000085"/>
    </source>
</evidence>
<keyword evidence="14 16" id="KW-0472">Membrane</keyword>
<gene>
    <name evidence="19" type="ORF">E3U55_14985</name>
</gene>
<evidence type="ECO:0000256" key="8">
    <source>
        <dbReference type="ARBA" id="ARBA00022692"/>
    </source>
</evidence>
<keyword evidence="6" id="KW-0597">Phosphoprotein</keyword>
<keyword evidence="5" id="KW-1003">Cell membrane</keyword>
<dbReference type="OrthoDB" id="9786919at2"/>
<dbReference type="CDD" id="cd00075">
    <property type="entry name" value="HATPase"/>
    <property type="match status" value="1"/>
</dbReference>
<evidence type="ECO:0000259" key="17">
    <source>
        <dbReference type="PROSITE" id="PS50109"/>
    </source>
</evidence>
<dbReference type="Pfam" id="PF02518">
    <property type="entry name" value="HATPase_c"/>
    <property type="match status" value="1"/>
</dbReference>
<evidence type="ECO:0000256" key="9">
    <source>
        <dbReference type="ARBA" id="ARBA00022741"/>
    </source>
</evidence>
<evidence type="ECO:0000256" key="12">
    <source>
        <dbReference type="ARBA" id="ARBA00022989"/>
    </source>
</evidence>
<evidence type="ECO:0000256" key="3">
    <source>
        <dbReference type="ARBA" id="ARBA00012438"/>
    </source>
</evidence>
<dbReference type="GO" id="GO:0005524">
    <property type="term" value="F:ATP binding"/>
    <property type="evidence" value="ECO:0007669"/>
    <property type="project" value="UniProtKB-KW"/>
</dbReference>
<dbReference type="Gene3D" id="6.10.340.10">
    <property type="match status" value="1"/>
</dbReference>
<dbReference type="InterPro" id="IPR041610">
    <property type="entry name" value="ArlS_N"/>
</dbReference>
<dbReference type="GO" id="GO:0005886">
    <property type="term" value="C:plasma membrane"/>
    <property type="evidence" value="ECO:0007669"/>
    <property type="project" value="UniProtKB-SubCell"/>
</dbReference>
<evidence type="ECO:0000256" key="2">
    <source>
        <dbReference type="ARBA" id="ARBA00004651"/>
    </source>
</evidence>
<evidence type="ECO:0000256" key="13">
    <source>
        <dbReference type="ARBA" id="ARBA00023012"/>
    </source>
</evidence>
<protein>
    <recommendedName>
        <fullName evidence="4">Signal transduction histidine-protein kinase ArlS</fullName>
        <ecNumber evidence="3">2.7.13.3</ecNumber>
    </recommendedName>
</protein>
<keyword evidence="20" id="KW-1185">Reference proteome</keyword>
<proteinExistence type="predicted"/>
<dbReference type="SMART" id="SM00304">
    <property type="entry name" value="HAMP"/>
    <property type="match status" value="1"/>
</dbReference>
<keyword evidence="11" id="KW-0067">ATP-binding</keyword>
<evidence type="ECO:0000256" key="6">
    <source>
        <dbReference type="ARBA" id="ARBA00022553"/>
    </source>
</evidence>
<comment type="caution">
    <text evidence="19">The sequence shown here is derived from an EMBL/GenBank/DDBJ whole genome shotgun (WGS) entry which is preliminary data.</text>
</comment>
<dbReference type="EMBL" id="SOPW01000020">
    <property type="protein sequence ID" value="TFB14082.1"/>
    <property type="molecule type" value="Genomic_DNA"/>
</dbReference>
<dbReference type="CDD" id="cd06225">
    <property type="entry name" value="HAMP"/>
    <property type="match status" value="1"/>
</dbReference>
<dbReference type="InterPro" id="IPR003660">
    <property type="entry name" value="HAMP_dom"/>
</dbReference>
<comment type="catalytic activity">
    <reaction evidence="1">
        <text>ATP + protein L-histidine = ADP + protein N-phospho-L-histidine.</text>
        <dbReference type="EC" id="2.7.13.3"/>
    </reaction>
</comment>
<keyword evidence="12 16" id="KW-1133">Transmembrane helix</keyword>
<comment type="subcellular location">
    <subcellularLocation>
        <location evidence="2">Cell membrane</location>
        <topology evidence="2">Multi-pass membrane protein</topology>
    </subcellularLocation>
</comment>
<dbReference type="PANTHER" id="PTHR45436">
    <property type="entry name" value="SENSOR HISTIDINE KINASE YKOH"/>
    <property type="match status" value="1"/>
</dbReference>
<feature type="domain" description="Histidine kinase" evidence="17">
    <location>
        <begin position="240"/>
        <end position="451"/>
    </location>
</feature>